<dbReference type="Proteomes" id="UP000258928">
    <property type="component" value="Unassembled WGS sequence"/>
</dbReference>
<protein>
    <submittedName>
        <fullName evidence="2">Uncharacterized protein</fullName>
    </submittedName>
</protein>
<reference evidence="2 3" key="1">
    <citation type="submission" date="2018-08" db="EMBL/GenBank/DDBJ databases">
        <authorList>
            <consortium name="Pathogen Informatics"/>
        </authorList>
    </citation>
    <scope>NUCLEOTIDE SEQUENCE [LARGE SCALE GENOMIC DNA]</scope>
    <source>
        <strain evidence="2 3">EuSCAPE_TR218</strain>
    </source>
</reference>
<keyword evidence="1" id="KW-0812">Transmembrane</keyword>
<feature type="transmembrane region" description="Helical" evidence="1">
    <location>
        <begin position="7"/>
        <end position="27"/>
    </location>
</feature>
<organism evidence="2 3">
    <name type="scientific">Klebsiella variicola</name>
    <dbReference type="NCBI Taxonomy" id="244366"/>
    <lineage>
        <taxon>Bacteria</taxon>
        <taxon>Pseudomonadati</taxon>
        <taxon>Pseudomonadota</taxon>
        <taxon>Gammaproteobacteria</taxon>
        <taxon>Enterobacterales</taxon>
        <taxon>Enterobacteriaceae</taxon>
        <taxon>Klebsiella/Raoultella group</taxon>
        <taxon>Klebsiella</taxon>
        <taxon>Klebsiella pneumoniae complex</taxon>
    </lineage>
</organism>
<proteinExistence type="predicted"/>
<keyword evidence="1" id="KW-0472">Membrane</keyword>
<feature type="transmembrane region" description="Helical" evidence="1">
    <location>
        <begin position="108"/>
        <end position="131"/>
    </location>
</feature>
<feature type="transmembrane region" description="Helical" evidence="1">
    <location>
        <begin position="39"/>
        <end position="62"/>
    </location>
</feature>
<dbReference type="RefSeq" id="WP_129671095.1">
    <property type="nucleotide sequence ID" value="NZ_JACNTB010000002.1"/>
</dbReference>
<dbReference type="AlphaFoldDB" id="A0ABD7P6J8"/>
<accession>A0ABD7P6J8</accession>
<dbReference type="EMBL" id="UKAS01000007">
    <property type="protein sequence ID" value="SXF94110.1"/>
    <property type="molecule type" value="Genomic_DNA"/>
</dbReference>
<evidence type="ECO:0000313" key="3">
    <source>
        <dbReference type="Proteomes" id="UP000258928"/>
    </source>
</evidence>
<evidence type="ECO:0000256" key="1">
    <source>
        <dbReference type="SAM" id="Phobius"/>
    </source>
</evidence>
<name>A0ABD7P6J8_KLEVA</name>
<feature type="transmembrane region" description="Helical" evidence="1">
    <location>
        <begin position="83"/>
        <end position="102"/>
    </location>
</feature>
<keyword evidence="1" id="KW-1133">Transmembrane helix</keyword>
<comment type="caution">
    <text evidence="2">The sequence shown here is derived from an EMBL/GenBank/DDBJ whole genome shotgun (WGS) entry which is preliminary data.</text>
</comment>
<evidence type="ECO:0000313" key="2">
    <source>
        <dbReference type="EMBL" id="SXF94110.1"/>
    </source>
</evidence>
<gene>
    <name evidence="2" type="ORF">SAMEA3729809_02838</name>
</gene>
<sequence length="140" mass="15610">MRYFIKVCLVLSCILTTLTWYMGWFRGLDDSAIRSASSVAAQVSATLLGFLIAALAILASVTGSQLIRNMQKSGHYRVLLKKIFIVSVWYALSLIIGCWTVISPVQFLYASAFICLGTFLASVLMLGDIGWRFWMVLKNI</sequence>